<feature type="compositionally biased region" description="Gly residues" evidence="1">
    <location>
        <begin position="121"/>
        <end position="130"/>
    </location>
</feature>
<evidence type="ECO:0000259" key="2">
    <source>
        <dbReference type="Pfam" id="PF04194"/>
    </source>
</evidence>
<comment type="caution">
    <text evidence="3">The sequence shown here is derived from an EMBL/GenBank/DDBJ whole genome shotgun (WGS) entry which is preliminary data.</text>
</comment>
<dbReference type="PANTHER" id="PTHR46421:SF1">
    <property type="entry name" value="PROGRAMMED CELL DEATH PROTEIN 2-LIKE"/>
    <property type="match status" value="1"/>
</dbReference>
<sequence>MEVVLLGLIDGELDPERYRSSFTTNKLGGKPDWMLPDPSRQAPRCARCGAPLAHVVQVYCPVHICPPHHRTLHLFACTGCSSSSETWRVIRSQRPEETSCRKAPVQEAPAASEWCDTAEDWGGGGGGGGGGERRWEEGGPAAGEMHVSLGLQDVSLGLQDLSLGLQDLSLGLQDLSLGDDVPAENVPELRSFFISVAEESELFGEEDELHHARKLLREYERREGVSAGEMEDGGGGEEKYEKTKARHGDAVFSRFMKKISLCPQQILRYSRRGKPLFISQPPESMRVPRCGSCGGERTFEMQLMPALVSLLRARKKEEEEEEEEVEVEFGTVLVFTCTNSCWTEDSGSTVEEMCFVQPDPDQKLFK</sequence>
<dbReference type="Pfam" id="PF04194">
    <property type="entry name" value="PDCD2_C"/>
    <property type="match status" value="1"/>
</dbReference>
<accession>A0AAN8DZR7</accession>
<dbReference type="InterPro" id="IPR052815">
    <property type="entry name" value="PDCD2-like_regulator"/>
</dbReference>
<evidence type="ECO:0000256" key="1">
    <source>
        <dbReference type="SAM" id="MobiDB-lite"/>
    </source>
</evidence>
<keyword evidence="4" id="KW-1185">Reference proteome</keyword>
<proteinExistence type="predicted"/>
<protein>
    <recommendedName>
        <fullName evidence="2">Programmed cell death protein 2 C-terminal domain-containing protein</fullName>
    </recommendedName>
</protein>
<dbReference type="GO" id="GO:0005737">
    <property type="term" value="C:cytoplasm"/>
    <property type="evidence" value="ECO:0007669"/>
    <property type="project" value="InterPro"/>
</dbReference>
<name>A0AAN8DZR7_CHAGU</name>
<feature type="region of interest" description="Disordered" evidence="1">
    <location>
        <begin position="111"/>
        <end position="132"/>
    </location>
</feature>
<dbReference type="GO" id="GO:0006915">
    <property type="term" value="P:apoptotic process"/>
    <property type="evidence" value="ECO:0007669"/>
    <property type="project" value="TreeGrafter"/>
</dbReference>
<reference evidence="3 4" key="1">
    <citation type="journal article" date="2023" name="Mol. Biol. Evol.">
        <title>Genomics of Secondarily Temperate Adaptation in the Only Non-Antarctic Icefish.</title>
        <authorList>
            <person name="Rivera-Colon A.G."/>
            <person name="Rayamajhi N."/>
            <person name="Minhas B.F."/>
            <person name="Madrigal G."/>
            <person name="Bilyk K.T."/>
            <person name="Yoon V."/>
            <person name="Hune M."/>
            <person name="Gregory S."/>
            <person name="Cheng C.H.C."/>
            <person name="Catchen J.M."/>
        </authorList>
    </citation>
    <scope>NUCLEOTIDE SEQUENCE [LARGE SCALE GENOMIC DNA]</scope>
    <source>
        <tissue evidence="3">White muscle</tissue>
    </source>
</reference>
<dbReference type="EMBL" id="JAURVH010001518">
    <property type="protein sequence ID" value="KAK5927343.1"/>
    <property type="molecule type" value="Genomic_DNA"/>
</dbReference>
<organism evidence="3 4">
    <name type="scientific">Champsocephalus gunnari</name>
    <name type="common">Mackerel icefish</name>
    <dbReference type="NCBI Taxonomy" id="52237"/>
    <lineage>
        <taxon>Eukaryota</taxon>
        <taxon>Metazoa</taxon>
        <taxon>Chordata</taxon>
        <taxon>Craniata</taxon>
        <taxon>Vertebrata</taxon>
        <taxon>Euteleostomi</taxon>
        <taxon>Actinopterygii</taxon>
        <taxon>Neopterygii</taxon>
        <taxon>Teleostei</taxon>
        <taxon>Neoteleostei</taxon>
        <taxon>Acanthomorphata</taxon>
        <taxon>Eupercaria</taxon>
        <taxon>Perciformes</taxon>
        <taxon>Notothenioidei</taxon>
        <taxon>Channichthyidae</taxon>
        <taxon>Champsocephalus</taxon>
    </lineage>
</organism>
<feature type="domain" description="Programmed cell death protein 2 C-terminal" evidence="2">
    <location>
        <begin position="249"/>
        <end position="357"/>
    </location>
</feature>
<dbReference type="Proteomes" id="UP001331515">
    <property type="component" value="Unassembled WGS sequence"/>
</dbReference>
<dbReference type="InterPro" id="IPR007320">
    <property type="entry name" value="PDCD2_C"/>
</dbReference>
<gene>
    <name evidence="3" type="ORF">CgunFtcFv8_012508</name>
</gene>
<evidence type="ECO:0000313" key="4">
    <source>
        <dbReference type="Proteomes" id="UP001331515"/>
    </source>
</evidence>
<evidence type="ECO:0000313" key="3">
    <source>
        <dbReference type="EMBL" id="KAK5927343.1"/>
    </source>
</evidence>
<dbReference type="PANTHER" id="PTHR46421">
    <property type="entry name" value="PROGRAMMED CELL DEATH PROTEIN 2-LIKE"/>
    <property type="match status" value="1"/>
</dbReference>
<dbReference type="AlphaFoldDB" id="A0AAN8DZR7"/>